<dbReference type="OrthoDB" id="89746at2"/>
<comment type="caution">
    <text evidence="5">The sequence shown here is derived from an EMBL/GenBank/DDBJ whole genome shotgun (WGS) entry which is preliminary data.</text>
</comment>
<dbReference type="PROSITE" id="PS50983">
    <property type="entry name" value="FE_B12_PBP"/>
    <property type="match status" value="1"/>
</dbReference>
<name>G5GJ90_9FIRM</name>
<evidence type="ECO:0000313" key="6">
    <source>
        <dbReference type="Proteomes" id="UP000003011"/>
    </source>
</evidence>
<accession>G5GJ90</accession>
<dbReference type="eggNOG" id="COG0614">
    <property type="taxonomic scope" value="Bacteria"/>
</dbReference>
<feature type="domain" description="Fe/B12 periplasmic-binding" evidence="4">
    <location>
        <begin position="87"/>
        <end position="361"/>
    </location>
</feature>
<evidence type="ECO:0000259" key="4">
    <source>
        <dbReference type="PROSITE" id="PS50983"/>
    </source>
</evidence>
<evidence type="ECO:0000256" key="3">
    <source>
        <dbReference type="SAM" id="SignalP"/>
    </source>
</evidence>
<protein>
    <recommendedName>
        <fullName evidence="4">Fe/B12 periplasmic-binding domain-containing protein</fullName>
    </recommendedName>
</protein>
<dbReference type="Proteomes" id="UP000003011">
    <property type="component" value="Unassembled WGS sequence"/>
</dbReference>
<dbReference type="PANTHER" id="PTHR30535:SF7">
    <property type="entry name" value="IRON(III) DICITRATE-BINDING PROTEIN"/>
    <property type="match status" value="1"/>
</dbReference>
<dbReference type="HOGENOM" id="CLU_038034_7_0_9"/>
<dbReference type="EMBL" id="ACZL01000026">
    <property type="protein sequence ID" value="EHI55215.1"/>
    <property type="molecule type" value="Genomic_DNA"/>
</dbReference>
<keyword evidence="6" id="KW-1185">Reference proteome</keyword>
<feature type="region of interest" description="Disordered" evidence="2">
    <location>
        <begin position="33"/>
        <end position="65"/>
    </location>
</feature>
<organism evidence="5 6">
    <name type="scientific">Johnsonella ignava ATCC 51276</name>
    <dbReference type="NCBI Taxonomy" id="679200"/>
    <lineage>
        <taxon>Bacteria</taxon>
        <taxon>Bacillati</taxon>
        <taxon>Bacillota</taxon>
        <taxon>Clostridia</taxon>
        <taxon>Lachnospirales</taxon>
        <taxon>Lachnospiraceae</taxon>
        <taxon>Johnsonella</taxon>
    </lineage>
</organism>
<dbReference type="InterPro" id="IPR050902">
    <property type="entry name" value="ABC_Transporter_SBP"/>
</dbReference>
<evidence type="ECO:0000256" key="1">
    <source>
        <dbReference type="ARBA" id="ARBA00008814"/>
    </source>
</evidence>
<comment type="similarity">
    <text evidence="1">Belongs to the bacterial solute-binding protein 8 family.</text>
</comment>
<dbReference type="Gene3D" id="3.40.50.1980">
    <property type="entry name" value="Nitrogenase molybdenum iron protein domain"/>
    <property type="match status" value="2"/>
</dbReference>
<evidence type="ECO:0000256" key="2">
    <source>
        <dbReference type="SAM" id="MobiDB-lite"/>
    </source>
</evidence>
<dbReference type="Pfam" id="PF01497">
    <property type="entry name" value="Peripla_BP_2"/>
    <property type="match status" value="1"/>
</dbReference>
<gene>
    <name evidence="5" type="ORF">HMPREF9333_01630</name>
</gene>
<dbReference type="SUPFAM" id="SSF53807">
    <property type="entry name" value="Helical backbone' metal receptor"/>
    <property type="match status" value="1"/>
</dbReference>
<dbReference type="PANTHER" id="PTHR30535">
    <property type="entry name" value="VITAMIN B12-BINDING PROTEIN"/>
    <property type="match status" value="1"/>
</dbReference>
<dbReference type="AlphaFoldDB" id="G5GJ90"/>
<feature type="chain" id="PRO_5039162472" description="Fe/B12 periplasmic-binding domain-containing protein" evidence="3">
    <location>
        <begin position="27"/>
        <end position="363"/>
    </location>
</feature>
<feature type="signal peptide" evidence="3">
    <location>
        <begin position="1"/>
        <end position="26"/>
    </location>
</feature>
<dbReference type="InterPro" id="IPR002491">
    <property type="entry name" value="ABC_transptr_periplasmic_BD"/>
</dbReference>
<sequence>MRKKQKSIQKVLAVTVLSLGILQLGACGNAQHKEASGTTENTNHQSEAALNNKAEGSSDTKADSMKSGSVTLNVMGKDIVYNKVPEKAIAVGYDNAEIMAALDLQDHIIGLTGCMNQPEHCYPDLYEKLKNIEVLPDGKGKGVPSFETVLSSGSDFVYCLSYHLTSDYIAPEKDFDDNNIKYYITSGTYGDKHDINAVYDDIRNIGKIFHVEDKSEKLVSEYKAKVDGITEKVKDKKPVDVFIFDFQDKAGIMTPGGNVFQNELLKLAGARNVFEDFKSDFDVATIEQIIQRNPEYIVLVEYWEKDEAQKKIEYLESLPELAEVTAIKNKNYIGITGIEYFPSLHNIDSIERIAKAIHPEAFK</sequence>
<feature type="compositionally biased region" description="Polar residues" evidence="2">
    <location>
        <begin position="36"/>
        <end position="55"/>
    </location>
</feature>
<dbReference type="STRING" id="679200.HMPREF9333_01630"/>
<keyword evidence="3" id="KW-0732">Signal</keyword>
<dbReference type="RefSeq" id="WP_005541394.1">
    <property type="nucleotide sequence ID" value="NZ_JH378834.1"/>
</dbReference>
<evidence type="ECO:0000313" key="5">
    <source>
        <dbReference type="EMBL" id="EHI55215.1"/>
    </source>
</evidence>
<proteinExistence type="inferred from homology"/>
<dbReference type="PATRIC" id="fig|679200.3.peg.1724"/>
<reference evidence="5 6" key="1">
    <citation type="submission" date="2011-08" db="EMBL/GenBank/DDBJ databases">
        <title>The Genome Sequence of Johnsonella ignava ATCC 51276.</title>
        <authorList>
            <consortium name="The Broad Institute Genome Sequencing Platform"/>
            <person name="Earl A."/>
            <person name="Ward D."/>
            <person name="Feldgarden M."/>
            <person name="Gevers D."/>
            <person name="Izard J."/>
            <person name="Blanton J.M."/>
            <person name="Baranova O.V."/>
            <person name="Dewhirst F.E."/>
            <person name="Young S.K."/>
            <person name="Zeng Q."/>
            <person name="Gargeya S."/>
            <person name="Fitzgerald M."/>
            <person name="Haas B."/>
            <person name="Abouelleil A."/>
            <person name="Alvarado L."/>
            <person name="Arachchi H.M."/>
            <person name="Berlin A."/>
            <person name="Brown A."/>
            <person name="Chapman S.B."/>
            <person name="Chen Z."/>
            <person name="Dunbar C."/>
            <person name="Freedman E."/>
            <person name="Gearin G."/>
            <person name="Gellesch M."/>
            <person name="Goldberg J."/>
            <person name="Griggs A."/>
            <person name="Gujja S."/>
            <person name="Heiman D."/>
            <person name="Howarth C."/>
            <person name="Larson L."/>
            <person name="Lui A."/>
            <person name="MacDonald P.J.P."/>
            <person name="Montmayeur A."/>
            <person name="Murphy C."/>
            <person name="Neiman D."/>
            <person name="Pearson M."/>
            <person name="Priest M."/>
            <person name="Roberts A."/>
            <person name="Saif S."/>
            <person name="Shea T."/>
            <person name="Shenoy N."/>
            <person name="Sisk P."/>
            <person name="Stolte C."/>
            <person name="Sykes S."/>
            <person name="Wortman J."/>
            <person name="Nusbaum C."/>
            <person name="Birren B."/>
        </authorList>
    </citation>
    <scope>NUCLEOTIDE SEQUENCE [LARGE SCALE GENOMIC DNA]</scope>
    <source>
        <strain evidence="5 6">ATCC 51276</strain>
    </source>
</reference>